<dbReference type="FunFam" id="1.20.1250.20:FF:000218">
    <property type="entry name" value="facilitated trehalose transporter Tret1"/>
    <property type="match status" value="1"/>
</dbReference>
<feature type="transmembrane region" description="Helical" evidence="8">
    <location>
        <begin position="57"/>
        <end position="76"/>
    </location>
</feature>
<dbReference type="InterPro" id="IPR050549">
    <property type="entry name" value="MFS_Trehalose_Transporter"/>
</dbReference>
<proteinExistence type="predicted"/>
<reference evidence="10" key="1">
    <citation type="submission" date="2022-01" db="EMBL/GenBank/DDBJ databases">
        <authorList>
            <person name="King R."/>
        </authorList>
    </citation>
    <scope>NUCLEOTIDE SEQUENCE</scope>
</reference>
<feature type="domain" description="Major facilitator superfamily (MFS) profile" evidence="9">
    <location>
        <begin position="15"/>
        <end position="445"/>
    </location>
</feature>
<evidence type="ECO:0000256" key="6">
    <source>
        <dbReference type="ARBA" id="ARBA00022989"/>
    </source>
</evidence>
<dbReference type="Pfam" id="PF00083">
    <property type="entry name" value="Sugar_tr"/>
    <property type="match status" value="1"/>
</dbReference>
<protein>
    <recommendedName>
        <fullName evidence="9">Major facilitator superfamily (MFS) profile domain-containing protein</fullName>
    </recommendedName>
</protein>
<keyword evidence="6 8" id="KW-1133">Transmembrane helix</keyword>
<feature type="transmembrane region" description="Helical" evidence="8">
    <location>
        <begin position="258"/>
        <end position="279"/>
    </location>
</feature>
<organism evidence="10 11">
    <name type="scientific">Phaedon cochleariae</name>
    <name type="common">Mustard beetle</name>
    <dbReference type="NCBI Taxonomy" id="80249"/>
    <lineage>
        <taxon>Eukaryota</taxon>
        <taxon>Metazoa</taxon>
        <taxon>Ecdysozoa</taxon>
        <taxon>Arthropoda</taxon>
        <taxon>Hexapoda</taxon>
        <taxon>Insecta</taxon>
        <taxon>Pterygota</taxon>
        <taxon>Neoptera</taxon>
        <taxon>Endopterygota</taxon>
        <taxon>Coleoptera</taxon>
        <taxon>Polyphaga</taxon>
        <taxon>Cucujiformia</taxon>
        <taxon>Chrysomeloidea</taxon>
        <taxon>Chrysomelidae</taxon>
        <taxon>Chrysomelinae</taxon>
        <taxon>Chrysomelini</taxon>
        <taxon>Phaedon</taxon>
    </lineage>
</organism>
<dbReference type="InterPro" id="IPR020846">
    <property type="entry name" value="MFS_dom"/>
</dbReference>
<dbReference type="GO" id="GO:0005886">
    <property type="term" value="C:plasma membrane"/>
    <property type="evidence" value="ECO:0007669"/>
    <property type="project" value="UniProtKB-SubCell"/>
</dbReference>
<feature type="transmembrane region" description="Helical" evidence="8">
    <location>
        <begin position="291"/>
        <end position="311"/>
    </location>
</feature>
<feature type="transmembrane region" description="Helical" evidence="8">
    <location>
        <begin position="16"/>
        <end position="37"/>
    </location>
</feature>
<dbReference type="PANTHER" id="PTHR48021">
    <property type="match status" value="1"/>
</dbReference>
<evidence type="ECO:0000313" key="11">
    <source>
        <dbReference type="Proteomes" id="UP001153737"/>
    </source>
</evidence>
<dbReference type="InterPro" id="IPR005829">
    <property type="entry name" value="Sugar_transporter_CS"/>
</dbReference>
<keyword evidence="5 8" id="KW-0812">Transmembrane</keyword>
<evidence type="ECO:0000256" key="4">
    <source>
        <dbReference type="ARBA" id="ARBA00022597"/>
    </source>
</evidence>
<keyword evidence="4" id="KW-0762">Sugar transport</keyword>
<evidence type="ECO:0000256" key="7">
    <source>
        <dbReference type="ARBA" id="ARBA00023136"/>
    </source>
</evidence>
<dbReference type="InterPro" id="IPR005828">
    <property type="entry name" value="MFS_sugar_transport-like"/>
</dbReference>
<dbReference type="Proteomes" id="UP001153737">
    <property type="component" value="Chromosome 3"/>
</dbReference>
<keyword evidence="2" id="KW-0813">Transport</keyword>
<dbReference type="SUPFAM" id="SSF103473">
    <property type="entry name" value="MFS general substrate transporter"/>
    <property type="match status" value="1"/>
</dbReference>
<accession>A0A9N9X2W5</accession>
<evidence type="ECO:0000256" key="1">
    <source>
        <dbReference type="ARBA" id="ARBA00004651"/>
    </source>
</evidence>
<feature type="transmembrane region" description="Helical" evidence="8">
    <location>
        <begin position="88"/>
        <end position="105"/>
    </location>
</feature>
<feature type="transmembrane region" description="Helical" evidence="8">
    <location>
        <begin position="352"/>
        <end position="374"/>
    </location>
</feature>
<keyword evidence="11" id="KW-1185">Reference proteome</keyword>
<evidence type="ECO:0000256" key="2">
    <source>
        <dbReference type="ARBA" id="ARBA00022448"/>
    </source>
</evidence>
<feature type="transmembrane region" description="Helical" evidence="8">
    <location>
        <begin position="419"/>
        <end position="441"/>
    </location>
</feature>
<comment type="subcellular location">
    <subcellularLocation>
        <location evidence="1">Cell membrane</location>
        <topology evidence="1">Multi-pass membrane protein</topology>
    </subcellularLocation>
</comment>
<name>A0A9N9X2W5_PHACE</name>
<keyword evidence="7 8" id="KW-0472">Membrane</keyword>
<feature type="transmembrane region" description="Helical" evidence="8">
    <location>
        <begin position="394"/>
        <end position="413"/>
    </location>
</feature>
<gene>
    <name evidence="10" type="ORF">PHAECO_LOCUS7327</name>
</gene>
<reference evidence="10" key="2">
    <citation type="submission" date="2022-10" db="EMBL/GenBank/DDBJ databases">
        <authorList>
            <consortium name="ENA_rothamsted_submissions"/>
            <consortium name="culmorum"/>
            <person name="King R."/>
        </authorList>
    </citation>
    <scope>NUCLEOTIDE SEQUENCE</scope>
</reference>
<dbReference type="InterPro" id="IPR036259">
    <property type="entry name" value="MFS_trans_sf"/>
</dbReference>
<dbReference type="Gene3D" id="1.20.1250.20">
    <property type="entry name" value="MFS general substrate transporter like domains"/>
    <property type="match status" value="1"/>
</dbReference>
<keyword evidence="3" id="KW-1003">Cell membrane</keyword>
<dbReference type="PROSITE" id="PS00216">
    <property type="entry name" value="SUGAR_TRANSPORT_1"/>
    <property type="match status" value="1"/>
</dbReference>
<feature type="transmembrane region" description="Helical" evidence="8">
    <location>
        <begin position="111"/>
        <end position="134"/>
    </location>
</feature>
<sequence length="474" mass="53253">MIKKYSTTEEDKYHTQIIAICVSSLSAVTYGILFAWTSPFIVKIIEDKENYDITESQAAYFTVIPPLMMILTCPIFSKLSDVIGRKRTLLIMPVPYVLALLFTIVSNKLGVLYLSRFCVGIGDGCLYSTLPVYIGEISVPKIRGTCGNLVSVFMLLGVFVVNVIGSYLDVKNSGYICMVLPIVYFVLMMFMPESPYYYIAKGKPEKAKKSLRWLRSREDVDEIYLKLSSDLEHQLAEAGTWKDLFCIRNNRRALVASLFLRIAQQFSGTATITVYTKLVFEKSGANVSSEIPSMAASGLGFVFIFVAGFCIERFGRKKMFMISLSSCSIVLLTMAVYFYLDDKVPSVDVTPAKWIPIAGTILFIVSTSFGTFNIPTLMSGELFSSSIKAKAMSVLTLTFGVFMFLANNIFHFLDVWVGFYAPFLFFGVFSIISVFLTIFLIPETKGKTLEDIQQKLYRKKTKTVEVVEDGKTRY</sequence>
<feature type="transmembrane region" description="Helical" evidence="8">
    <location>
        <begin position="320"/>
        <end position="340"/>
    </location>
</feature>
<dbReference type="AlphaFoldDB" id="A0A9N9X2W5"/>
<evidence type="ECO:0000259" key="9">
    <source>
        <dbReference type="PROSITE" id="PS50850"/>
    </source>
</evidence>
<dbReference type="PROSITE" id="PS50850">
    <property type="entry name" value="MFS"/>
    <property type="match status" value="1"/>
</dbReference>
<evidence type="ECO:0000256" key="8">
    <source>
        <dbReference type="SAM" id="Phobius"/>
    </source>
</evidence>
<dbReference type="OrthoDB" id="6133115at2759"/>
<dbReference type="PANTHER" id="PTHR48021:SF46">
    <property type="entry name" value="MAJOR FACILITATOR SUPERFAMILY (MFS) PROFILE DOMAIN-CONTAINING PROTEIN"/>
    <property type="match status" value="1"/>
</dbReference>
<evidence type="ECO:0000256" key="3">
    <source>
        <dbReference type="ARBA" id="ARBA00022475"/>
    </source>
</evidence>
<evidence type="ECO:0000256" key="5">
    <source>
        <dbReference type="ARBA" id="ARBA00022692"/>
    </source>
</evidence>
<dbReference type="GO" id="GO:0022857">
    <property type="term" value="F:transmembrane transporter activity"/>
    <property type="evidence" value="ECO:0007669"/>
    <property type="project" value="InterPro"/>
</dbReference>
<feature type="transmembrane region" description="Helical" evidence="8">
    <location>
        <begin position="173"/>
        <end position="191"/>
    </location>
</feature>
<evidence type="ECO:0000313" key="10">
    <source>
        <dbReference type="EMBL" id="CAG9819483.1"/>
    </source>
</evidence>
<dbReference type="EMBL" id="OU896709">
    <property type="protein sequence ID" value="CAG9819483.1"/>
    <property type="molecule type" value="Genomic_DNA"/>
</dbReference>
<feature type="transmembrane region" description="Helical" evidence="8">
    <location>
        <begin position="146"/>
        <end position="167"/>
    </location>
</feature>